<dbReference type="Gene3D" id="2.40.50.140">
    <property type="entry name" value="Nucleic acid-binding proteins"/>
    <property type="match status" value="1"/>
</dbReference>
<dbReference type="AlphaFoldDB" id="A0A165HP52"/>
<dbReference type="OrthoDB" id="10256606at2759"/>
<dbReference type="InParanoid" id="A0A165HP52"/>
<feature type="region of interest" description="Disordered" evidence="7">
    <location>
        <begin position="159"/>
        <end position="180"/>
    </location>
</feature>
<reference evidence="10 11" key="1">
    <citation type="journal article" date="2016" name="Fungal Biol.">
        <title>The genome of Xylona heveae provides a window into fungal endophytism.</title>
        <authorList>
            <person name="Gazis R."/>
            <person name="Kuo A."/>
            <person name="Riley R."/>
            <person name="LaButti K."/>
            <person name="Lipzen A."/>
            <person name="Lin J."/>
            <person name="Amirebrahimi M."/>
            <person name="Hesse C.N."/>
            <person name="Spatafora J.W."/>
            <person name="Henrissat B."/>
            <person name="Hainaut M."/>
            <person name="Grigoriev I.V."/>
            <person name="Hibbett D.S."/>
        </authorList>
    </citation>
    <scope>NUCLEOTIDE SEQUENCE [LARGE SCALE GENOMIC DNA]</scope>
    <source>
        <strain evidence="10 11">TC161</strain>
    </source>
</reference>
<dbReference type="InterPro" id="IPR012340">
    <property type="entry name" value="NA-bd_OB-fold"/>
</dbReference>
<dbReference type="GO" id="GO:0003677">
    <property type="term" value="F:DNA binding"/>
    <property type="evidence" value="ECO:0007669"/>
    <property type="project" value="InterPro"/>
</dbReference>
<keyword evidence="3 6" id="KW-0240">DNA-directed RNA polymerase</keyword>
<dbReference type="Pfam" id="PF08292">
    <property type="entry name" value="RNA_pol_Rbc25"/>
    <property type="match status" value="1"/>
</dbReference>
<evidence type="ECO:0000256" key="2">
    <source>
        <dbReference type="ARBA" id="ARBA00009307"/>
    </source>
</evidence>
<keyword evidence="5 6" id="KW-0539">Nucleus</keyword>
<evidence type="ECO:0000313" key="10">
    <source>
        <dbReference type="EMBL" id="KZF23793.1"/>
    </source>
</evidence>
<dbReference type="SUPFAM" id="SSF50249">
    <property type="entry name" value="Nucleic acid-binding proteins"/>
    <property type="match status" value="1"/>
</dbReference>
<keyword evidence="11" id="KW-1185">Reference proteome</keyword>
<name>A0A165HP52_XYLHT</name>
<dbReference type="PANTHER" id="PTHR12709:SF1">
    <property type="entry name" value="DNA-DIRECTED RNA POLYMERASE III SUBUNIT RPC8"/>
    <property type="match status" value="1"/>
</dbReference>
<comment type="similarity">
    <text evidence="2">Belongs to the eukaryotic RPB7/RPC8 RNA polymerase subunit family.</text>
</comment>
<dbReference type="Gene3D" id="3.30.1490.120">
    <property type="entry name" value="RNA polymerase Rpb7-like, N-terminal domain"/>
    <property type="match status" value="1"/>
</dbReference>
<dbReference type="GO" id="GO:0003899">
    <property type="term" value="F:DNA-directed RNA polymerase activity"/>
    <property type="evidence" value="ECO:0007669"/>
    <property type="project" value="EnsemblFungi"/>
</dbReference>
<dbReference type="NCBIfam" id="TIGR00448">
    <property type="entry name" value="rpoE"/>
    <property type="match status" value="1"/>
</dbReference>
<evidence type="ECO:0000256" key="3">
    <source>
        <dbReference type="ARBA" id="ARBA00022478"/>
    </source>
</evidence>
<accession>A0A165HP52</accession>
<proteinExistence type="inferred from homology"/>
<protein>
    <recommendedName>
        <fullName evidence="6">DNA-directed RNA polymerase subunit</fullName>
    </recommendedName>
</protein>
<evidence type="ECO:0000256" key="5">
    <source>
        <dbReference type="ARBA" id="ARBA00023242"/>
    </source>
</evidence>
<evidence type="ECO:0000256" key="1">
    <source>
        <dbReference type="ARBA" id="ARBA00004123"/>
    </source>
</evidence>
<dbReference type="GO" id="GO:0042797">
    <property type="term" value="P:tRNA transcription by RNA polymerase III"/>
    <property type="evidence" value="ECO:0007669"/>
    <property type="project" value="EnsemblFungi"/>
</dbReference>
<dbReference type="GO" id="GO:0000785">
    <property type="term" value="C:chromatin"/>
    <property type="evidence" value="ECO:0007669"/>
    <property type="project" value="EnsemblFungi"/>
</dbReference>
<dbReference type="FunFam" id="3.30.1490.120:FF:000001">
    <property type="entry name" value="DNA-directed RNA polymerase II subunit RPB7"/>
    <property type="match status" value="1"/>
</dbReference>
<dbReference type="GeneID" id="28899407"/>
<keyword evidence="4 6" id="KW-0804">Transcription</keyword>
<dbReference type="InterPro" id="IPR036898">
    <property type="entry name" value="RNA_pol_Rpb7-like_N_sf"/>
</dbReference>
<dbReference type="GO" id="GO:0006386">
    <property type="term" value="P:termination of RNA polymerase III transcription"/>
    <property type="evidence" value="ECO:0007669"/>
    <property type="project" value="EnsemblFungi"/>
</dbReference>
<dbReference type="FunFam" id="2.40.50.140:FF:000221">
    <property type="entry name" value="DNA-directed RNA polymerase III subunit"/>
    <property type="match status" value="1"/>
</dbReference>
<comment type="function">
    <text evidence="6">DNA-dependent RNA polymerase which catalyzes the transcription of DNA into RNA using the four ribonucleoside triphosphates as substrates.</text>
</comment>
<dbReference type="GO" id="GO:0006384">
    <property type="term" value="P:transcription initiation at RNA polymerase III promoter"/>
    <property type="evidence" value="ECO:0007669"/>
    <property type="project" value="EnsemblFungi"/>
</dbReference>
<evidence type="ECO:0000256" key="7">
    <source>
        <dbReference type="SAM" id="MobiDB-lite"/>
    </source>
</evidence>
<dbReference type="GO" id="GO:0005666">
    <property type="term" value="C:RNA polymerase III complex"/>
    <property type="evidence" value="ECO:0007669"/>
    <property type="project" value="EnsemblFungi"/>
</dbReference>
<dbReference type="InterPro" id="IPR005576">
    <property type="entry name" value="Rpb7-like_N"/>
</dbReference>
<gene>
    <name evidence="10" type="ORF">L228DRAFT_260557</name>
</gene>
<feature type="domain" description="RNA polymerase Rpb7-like N-terminal" evidence="8">
    <location>
        <begin position="8"/>
        <end position="60"/>
    </location>
</feature>
<dbReference type="Pfam" id="PF03876">
    <property type="entry name" value="SHS2_Rpb7-N"/>
    <property type="match status" value="1"/>
</dbReference>
<dbReference type="CDD" id="cd04330">
    <property type="entry name" value="RNAP_III_Rpc25_N"/>
    <property type="match status" value="1"/>
</dbReference>
<dbReference type="STRING" id="1328760.A0A165HP52"/>
<evidence type="ECO:0000256" key="6">
    <source>
        <dbReference type="RuleBase" id="RU369086"/>
    </source>
</evidence>
<evidence type="ECO:0000259" key="9">
    <source>
        <dbReference type="Pfam" id="PF08292"/>
    </source>
</evidence>
<dbReference type="InterPro" id="IPR045113">
    <property type="entry name" value="Rpb7-like"/>
</dbReference>
<feature type="domain" description="RNA polymerase III subunit Rpc25" evidence="9">
    <location>
        <begin position="83"/>
        <end position="200"/>
    </location>
</feature>
<dbReference type="SUPFAM" id="SSF88798">
    <property type="entry name" value="N-terminal, heterodimerisation domain of RBP7 (RpoE)"/>
    <property type="match status" value="1"/>
</dbReference>
<dbReference type="InterPro" id="IPR004519">
    <property type="entry name" value="RNAP_E/RPC8"/>
</dbReference>
<evidence type="ECO:0000256" key="4">
    <source>
        <dbReference type="ARBA" id="ARBA00023163"/>
    </source>
</evidence>
<organism evidence="10 11">
    <name type="scientific">Xylona heveae (strain CBS 132557 / TC161)</name>
    <dbReference type="NCBI Taxonomy" id="1328760"/>
    <lineage>
        <taxon>Eukaryota</taxon>
        <taxon>Fungi</taxon>
        <taxon>Dikarya</taxon>
        <taxon>Ascomycota</taxon>
        <taxon>Pezizomycotina</taxon>
        <taxon>Xylonomycetes</taxon>
        <taxon>Xylonales</taxon>
        <taxon>Xylonaceae</taxon>
        <taxon>Xylona</taxon>
    </lineage>
</organism>
<comment type="subcellular location">
    <subcellularLocation>
        <location evidence="1 6">Nucleus</location>
    </subcellularLocation>
</comment>
<dbReference type="OMA" id="LGPTLWW"/>
<dbReference type="RefSeq" id="XP_018189348.1">
    <property type="nucleotide sequence ID" value="XM_018334270.1"/>
</dbReference>
<evidence type="ECO:0000313" key="11">
    <source>
        <dbReference type="Proteomes" id="UP000076632"/>
    </source>
</evidence>
<dbReference type="Proteomes" id="UP000076632">
    <property type="component" value="Unassembled WGS sequence"/>
</dbReference>
<evidence type="ECO:0000259" key="8">
    <source>
        <dbReference type="Pfam" id="PF03876"/>
    </source>
</evidence>
<sequence length="200" mass="22185">MFILTTISDLVKISPADFSKPSIQAIEDNINAKYANKVIQKVGLCISLYDILSASEGNIGHMTGIVNVNVEFRMIVFRPFKGEILNGKISSSSPAGIRIRLDFFDDIFVPPHLLFDGSVFDHREAVFIWRTEDGAELFFDKNETVRFRVEAEFWNDQSPVGPGSLEAQANGGENGHGSRKSPYVIEASMSQGGLGPTLWW</sequence>
<dbReference type="EMBL" id="KV407457">
    <property type="protein sequence ID" value="KZF23793.1"/>
    <property type="molecule type" value="Genomic_DNA"/>
</dbReference>
<dbReference type="PANTHER" id="PTHR12709">
    <property type="entry name" value="DNA-DIRECTED RNA POLYMERASE II, III"/>
    <property type="match status" value="1"/>
</dbReference>
<dbReference type="FunCoup" id="A0A165HP52">
    <property type="interactions" value="728"/>
</dbReference>
<dbReference type="InterPro" id="IPR013238">
    <property type="entry name" value="RNA_pol_III_Rbc25"/>
</dbReference>